<dbReference type="EMBL" id="CAVMJV010000024">
    <property type="protein sequence ID" value="CAK5073611.1"/>
    <property type="molecule type" value="Genomic_DNA"/>
</dbReference>
<protein>
    <submittedName>
        <fullName evidence="1">Uncharacterized protein</fullName>
    </submittedName>
</protein>
<proteinExistence type="predicted"/>
<organism evidence="1 2">
    <name type="scientific">Meloidogyne enterolobii</name>
    <name type="common">Root-knot nematode worm</name>
    <name type="synonym">Meloidogyne mayaguensis</name>
    <dbReference type="NCBI Taxonomy" id="390850"/>
    <lineage>
        <taxon>Eukaryota</taxon>
        <taxon>Metazoa</taxon>
        <taxon>Ecdysozoa</taxon>
        <taxon>Nematoda</taxon>
        <taxon>Chromadorea</taxon>
        <taxon>Rhabditida</taxon>
        <taxon>Tylenchina</taxon>
        <taxon>Tylenchomorpha</taxon>
        <taxon>Tylenchoidea</taxon>
        <taxon>Meloidogynidae</taxon>
        <taxon>Meloidogyninae</taxon>
        <taxon>Meloidogyne</taxon>
    </lineage>
</organism>
<dbReference type="Proteomes" id="UP001497535">
    <property type="component" value="Unassembled WGS sequence"/>
</dbReference>
<keyword evidence="2" id="KW-1185">Reference proteome</keyword>
<evidence type="ECO:0000313" key="2">
    <source>
        <dbReference type="Proteomes" id="UP001497535"/>
    </source>
</evidence>
<accession>A0ACB0Z3Q1</accession>
<name>A0ACB0Z3Q1_MELEN</name>
<reference evidence="1" key="1">
    <citation type="submission" date="2023-11" db="EMBL/GenBank/DDBJ databases">
        <authorList>
            <person name="Poullet M."/>
        </authorList>
    </citation>
    <scope>NUCLEOTIDE SEQUENCE</scope>
    <source>
        <strain evidence="1">E1834</strain>
    </source>
</reference>
<evidence type="ECO:0000313" key="1">
    <source>
        <dbReference type="EMBL" id="CAK5073611.1"/>
    </source>
</evidence>
<gene>
    <name evidence="1" type="ORF">MENTE1834_LOCUS20297</name>
</gene>
<comment type="caution">
    <text evidence="1">The sequence shown here is derived from an EMBL/GenBank/DDBJ whole genome shotgun (WGS) entry which is preliminary data.</text>
</comment>
<sequence length="732" mass="80223">MNLAVKNENVITNGSTNSTTEQDGKVFVGPGAKKEAGIVGLGLNKLRSFQIIDLERAKKYAIDQSIRFVMEKQRMAHQQQQQKVALYSQALALMSRIYIGSVNFDVSEDQIRTVFGIYGPIKNVNMSIDPTTGNHKGFCFIEYEVPEAAFLAIDAMNGKFLGGRTIKVMPVGRQDSTPQAQPIIDMVMTEARQYNRVFVASVHPDITEQDLRSVFMAFGEITKCQLAKHPILKRHRFFTLKIFLKIFRGFGYIDFKTSASVKEAVEGMNGFDLGGQILKVGRCVTPPDALHYLSSGGSTSALPAAAAIAQKSATSSGSSQSTGRRRGFGGFAGSVQPPAIVLPLPAVSITQPKSASSNASGVTTPAVTAPGLVIPQLGSKETVATSQIKMEVDLPQVKKEVNEPQPKNNLESSQIKEDVNVPQPQKDINVDSFYSALNDDTFEPPKLAIPPQLLQTAAESQPEQQKAKKPKLDFLDRIGEKVKSKFVSFDPSKPASFLPSVPNTSKDSDDEEEPPETQLAIGGPEAWTALAIREDTTIAKTKTEVAPKPKQKSDKNKQVAHRRKGKGKKTKYSSGPKLNTATKIAAANVAGALSDQLQTQREEKGEEASLASQEHVQIRGNDARHLLIQKLMRTNRSSVVLLKNMVEPKDVDEFLEDEIKEECQKYGTVTDVSIVVIVQEEDTQTVKIFVRFCEPTQADEARKAIDGRYFDGRTVSAQSYDQVLFDHDDFTG</sequence>